<dbReference type="EMBL" id="CP013650">
    <property type="protein sequence ID" value="ALS99785.1"/>
    <property type="molecule type" value="Genomic_DNA"/>
</dbReference>
<dbReference type="OrthoDB" id="1089471at2"/>
<organism evidence="3 4">
    <name type="scientific">Lacimicrobium alkaliphilum</name>
    <dbReference type="NCBI Taxonomy" id="1526571"/>
    <lineage>
        <taxon>Bacteria</taxon>
        <taxon>Pseudomonadati</taxon>
        <taxon>Pseudomonadota</taxon>
        <taxon>Gammaproteobacteria</taxon>
        <taxon>Alteromonadales</taxon>
        <taxon>Alteromonadaceae</taxon>
        <taxon>Lacimicrobium</taxon>
    </lineage>
</organism>
<evidence type="ECO:0000259" key="2">
    <source>
        <dbReference type="Pfam" id="PF03644"/>
    </source>
</evidence>
<feature type="signal peptide" evidence="1">
    <location>
        <begin position="1"/>
        <end position="17"/>
    </location>
</feature>
<dbReference type="GO" id="GO:0005829">
    <property type="term" value="C:cytosol"/>
    <property type="evidence" value="ECO:0007669"/>
    <property type="project" value="UniProtKB-SubCell"/>
</dbReference>
<dbReference type="Gene3D" id="3.20.20.80">
    <property type="entry name" value="Glycosidases"/>
    <property type="match status" value="1"/>
</dbReference>
<accession>A0A0U3B897</accession>
<keyword evidence="3" id="KW-0378">Hydrolase</keyword>
<feature type="domain" description="Cytosolic endo-beta-N-acetylglucosaminidase TIM barrel" evidence="2">
    <location>
        <begin position="88"/>
        <end position="418"/>
    </location>
</feature>
<dbReference type="InterPro" id="IPR032979">
    <property type="entry name" value="ENGase"/>
</dbReference>
<proteinExistence type="predicted"/>
<gene>
    <name evidence="3" type="ORF">AT746_16940</name>
</gene>
<dbReference type="GO" id="GO:0033925">
    <property type="term" value="F:mannosyl-glycoprotein endo-beta-N-acetylglucosaminidase activity"/>
    <property type="evidence" value="ECO:0007669"/>
    <property type="project" value="InterPro"/>
</dbReference>
<reference evidence="3 4" key="1">
    <citation type="submission" date="2015-12" db="EMBL/GenBank/DDBJ databases">
        <title>Complete genome of Lacimicrobium alkaliphilum KCTC 32984.</title>
        <authorList>
            <person name="Kim S.-G."/>
            <person name="Lee Y.-J."/>
        </authorList>
    </citation>
    <scope>NUCLEOTIDE SEQUENCE [LARGE SCALE GENOMIC DNA]</scope>
    <source>
        <strain evidence="3 4">YelD216</strain>
    </source>
</reference>
<keyword evidence="4" id="KW-1185">Reference proteome</keyword>
<dbReference type="CDD" id="cd06547">
    <property type="entry name" value="GH85_ENGase"/>
    <property type="match status" value="1"/>
</dbReference>
<dbReference type="PANTHER" id="PTHR13246:SF1">
    <property type="entry name" value="CYTOSOLIC ENDO-BETA-N-ACETYLGLUCOSAMINIDASE"/>
    <property type="match status" value="1"/>
</dbReference>
<dbReference type="STRING" id="1526571.AT746_16940"/>
<dbReference type="PANTHER" id="PTHR13246">
    <property type="entry name" value="ENDO BETA N-ACETYLGLUCOSAMINIDASE"/>
    <property type="match status" value="1"/>
</dbReference>
<keyword evidence="1" id="KW-0732">Signal</keyword>
<evidence type="ECO:0000313" key="3">
    <source>
        <dbReference type="EMBL" id="ALS99785.1"/>
    </source>
</evidence>
<name>A0A0U3B897_9ALTE</name>
<protein>
    <submittedName>
        <fullName evidence="3">Glycoside hydrolase</fullName>
    </submittedName>
</protein>
<dbReference type="KEGG" id="lal:AT746_16940"/>
<dbReference type="AlphaFoldDB" id="A0A0U3B897"/>
<evidence type="ECO:0000313" key="4">
    <source>
        <dbReference type="Proteomes" id="UP000068447"/>
    </source>
</evidence>
<dbReference type="Proteomes" id="UP000068447">
    <property type="component" value="Chromosome"/>
</dbReference>
<feature type="chain" id="PRO_5006836466" evidence="1">
    <location>
        <begin position="18"/>
        <end position="569"/>
    </location>
</feature>
<dbReference type="InterPro" id="IPR005201">
    <property type="entry name" value="TIM_ENGase"/>
</dbReference>
<dbReference type="RefSeq" id="WP_062482821.1">
    <property type="nucleotide sequence ID" value="NZ_CP013650.1"/>
</dbReference>
<sequence length="569" mass="63787">MRALVLLTLLFSLSANAAEILSNQPPFALTLEQVARWTPDSELASSENISRQPLARRIDAPLGEQQPGPARVLYAPDGMNNFANYLDTQPVFNLYNFSHWSQIHVLNWFAGTAEHTVQIPARPWVDTAHRNGVKVIGSVFLAVAQWGGSADTAEQLLAQDDKGRFIFADKLIEIAGFYGFDGWLINQETDLTAVKDGNNQLLKDQRDPKRGKALAARMLSFMQYLTARAPQNMEIHWYDSMVQSGEVRWQNELNQHNSRYLQGKGRASDAIFLNYWWDQQKVLNSHQQALDLGRSPYEVFFGVDLWPSRNAQRAFSRTIWLDWLFDDGQPLTSIALFAPNFNYNFDGEPHTPAFSQFDQDGSEAEAFYRAERRLFAGDNLNPAIPDQQGWKGLNAYLAATSVITSLPFTTHFNTGQGKVLMDKGEKIGGPWTQMDRQDILPTWQFAVFGNQNVSLKYDFDKVFDGGSSLAIDAARNDEQARIPLYQTSVIPGESGQLRVVLQGHKGLSVYLQTADGQQFDFALPASTDWRLSEFSLSALAGQKIQRIGLKVQSGQGQLEANLGRLEVTP</sequence>
<evidence type="ECO:0000256" key="1">
    <source>
        <dbReference type="SAM" id="SignalP"/>
    </source>
</evidence>
<dbReference type="Pfam" id="PF03644">
    <property type="entry name" value="Glyco_hydro_85"/>
    <property type="match status" value="1"/>
</dbReference>
<dbReference type="Gene3D" id="2.60.120.260">
    <property type="entry name" value="Galactose-binding domain-like"/>
    <property type="match status" value="1"/>
</dbReference>